<organism evidence="1 2">
    <name type="scientific">Dentiscutata heterogama</name>
    <dbReference type="NCBI Taxonomy" id="1316150"/>
    <lineage>
        <taxon>Eukaryota</taxon>
        <taxon>Fungi</taxon>
        <taxon>Fungi incertae sedis</taxon>
        <taxon>Mucoromycota</taxon>
        <taxon>Glomeromycotina</taxon>
        <taxon>Glomeromycetes</taxon>
        <taxon>Diversisporales</taxon>
        <taxon>Gigasporaceae</taxon>
        <taxon>Dentiscutata</taxon>
    </lineage>
</organism>
<accession>A0ACA9N8M0</accession>
<sequence>SAQSQSVYRTANIPEPQENGLVYPVNLVTYPNDIIAIRLFYNLTCPISSNIMTPLRFISPNLVLTITNLNYAFDPVNYCPTNQTNTTLSDQVNIFAIPDNFLLIRYWIVPNSSPNMVQYYGLIVSSDGTITNRDAPVQLSDPIRITNATVSNTQITTLDINKKGILFFSSFDQTTINWTRFTWNSNVHTLTNDAHDVITAPPKFQIDDFKSFTTIDGGYELVYAVSLKNQDLLLPNASILSPTTLIVFSTVLRSDSSNFTAPVIIYQSLLSETTISISNCQSNSENRPGYVCVLHGQSTPQSLTPGVSFWQMLSFLSTGTDVSSVDLPKNLVNGSDMITYNSAYLLHNGGILMLGRNQNGTLRGSIYNDNGVFVQDWGLPLSRGMITSYAGSSNTLWAVAPSINNSWSVYAIDLPSFLPS</sequence>
<protein>
    <submittedName>
        <fullName evidence="1">15710_t:CDS:1</fullName>
    </submittedName>
</protein>
<comment type="caution">
    <text evidence="1">The sequence shown here is derived from an EMBL/GenBank/DDBJ whole genome shotgun (WGS) entry which is preliminary data.</text>
</comment>
<feature type="non-terminal residue" evidence="1">
    <location>
        <position position="420"/>
    </location>
</feature>
<dbReference type="EMBL" id="CAJVPU010013446">
    <property type="protein sequence ID" value="CAG8632557.1"/>
    <property type="molecule type" value="Genomic_DNA"/>
</dbReference>
<evidence type="ECO:0000313" key="1">
    <source>
        <dbReference type="EMBL" id="CAG8632557.1"/>
    </source>
</evidence>
<dbReference type="Proteomes" id="UP000789702">
    <property type="component" value="Unassembled WGS sequence"/>
</dbReference>
<gene>
    <name evidence="1" type="ORF">DHETER_LOCUS8462</name>
</gene>
<keyword evidence="2" id="KW-1185">Reference proteome</keyword>
<reference evidence="1" key="1">
    <citation type="submission" date="2021-06" db="EMBL/GenBank/DDBJ databases">
        <authorList>
            <person name="Kallberg Y."/>
            <person name="Tangrot J."/>
            <person name="Rosling A."/>
        </authorList>
    </citation>
    <scope>NUCLEOTIDE SEQUENCE</scope>
    <source>
        <strain evidence="1">IL203A</strain>
    </source>
</reference>
<proteinExistence type="predicted"/>
<evidence type="ECO:0000313" key="2">
    <source>
        <dbReference type="Proteomes" id="UP000789702"/>
    </source>
</evidence>
<name>A0ACA9N8M0_9GLOM</name>
<feature type="non-terminal residue" evidence="1">
    <location>
        <position position="1"/>
    </location>
</feature>